<feature type="compositionally biased region" description="Pro residues" evidence="1">
    <location>
        <begin position="64"/>
        <end position="77"/>
    </location>
</feature>
<evidence type="ECO:0000313" key="2">
    <source>
        <dbReference type="EMBL" id="GEO29109.1"/>
    </source>
</evidence>
<comment type="caution">
    <text evidence="2">The sequence shown here is derived from an EMBL/GenBank/DDBJ whole genome shotgun (WGS) entry which is preliminary data.</text>
</comment>
<proteinExistence type="predicted"/>
<protein>
    <submittedName>
        <fullName evidence="2">Uncharacterized protein</fullName>
    </submittedName>
</protein>
<feature type="region of interest" description="Disordered" evidence="1">
    <location>
        <begin position="58"/>
        <end position="77"/>
    </location>
</feature>
<gene>
    <name evidence="2" type="ORF">TAE01_09190</name>
</gene>
<organism evidence="2 3">
    <name type="scientific">Terrabacter aerolatus</name>
    <dbReference type="NCBI Taxonomy" id="422442"/>
    <lineage>
        <taxon>Bacteria</taxon>
        <taxon>Bacillati</taxon>
        <taxon>Actinomycetota</taxon>
        <taxon>Actinomycetes</taxon>
        <taxon>Micrococcales</taxon>
        <taxon>Intrasporangiaceae</taxon>
        <taxon>Terrabacter</taxon>
    </lineage>
</organism>
<dbReference type="AlphaFoldDB" id="A0A512CY16"/>
<evidence type="ECO:0000313" key="3">
    <source>
        <dbReference type="Proteomes" id="UP000321534"/>
    </source>
</evidence>
<dbReference type="Proteomes" id="UP000321534">
    <property type="component" value="Unassembled WGS sequence"/>
</dbReference>
<reference evidence="2 3" key="1">
    <citation type="submission" date="2019-07" db="EMBL/GenBank/DDBJ databases">
        <title>Whole genome shotgun sequence of Terrabacter aerolatus NBRC 106305.</title>
        <authorList>
            <person name="Hosoyama A."/>
            <person name="Uohara A."/>
            <person name="Ohji S."/>
            <person name="Ichikawa N."/>
        </authorList>
    </citation>
    <scope>NUCLEOTIDE SEQUENCE [LARGE SCALE GENOMIC DNA]</scope>
    <source>
        <strain evidence="2 3">NBRC 106305</strain>
    </source>
</reference>
<name>A0A512CY16_9MICO</name>
<keyword evidence="3" id="KW-1185">Reference proteome</keyword>
<evidence type="ECO:0000256" key="1">
    <source>
        <dbReference type="SAM" id="MobiDB-lite"/>
    </source>
</evidence>
<accession>A0A512CY16</accession>
<dbReference type="EMBL" id="BJYX01000003">
    <property type="protein sequence ID" value="GEO29109.1"/>
    <property type="molecule type" value="Genomic_DNA"/>
</dbReference>
<sequence>MARAAPDVVGAPVGPGDPLGGRVWPPPDEGVPITGAQACSSASSACWARASERSIARVLSGGSPDPPVDEWPPAAAPDPPERPVPVVLFVPVPFVPVVLFVPVVPAPDDVREEVEALRLVVPTLPLEPVVEPPPDALPEADRVVVPVPVPVPAVPVVELVVVVAVWSAMSEASSCARVAWAARRAARSAVGSMVARDSPVETWSPTATPMWVTVPFAGKVVVTWSTRWAVPVRVSTWSTGPRLTTVVR</sequence>
<feature type="region of interest" description="Disordered" evidence="1">
    <location>
        <begin position="1"/>
        <end position="31"/>
    </location>
</feature>